<keyword evidence="1" id="KW-0175">Coiled coil</keyword>
<reference evidence="2 3" key="2">
    <citation type="submission" date="2019-05" db="EMBL/GenBank/DDBJ databases">
        <authorList>
            <person name="Suflita J.M."/>
            <person name="Marks C.R."/>
        </authorList>
    </citation>
    <scope>NUCLEOTIDE SEQUENCE [LARGE SCALE GENOMIC DNA]</scope>
    <source>
        <strain evidence="2 3">ALDC</strain>
    </source>
</reference>
<name>A0A4P8L0V3_9BACT</name>
<evidence type="ECO:0000313" key="2">
    <source>
        <dbReference type="EMBL" id="QCQ21379.1"/>
    </source>
</evidence>
<protein>
    <recommendedName>
        <fullName evidence="4">Type 4a pilus biogenesis protein PilO</fullName>
    </recommendedName>
</protein>
<feature type="coiled-coil region" evidence="1">
    <location>
        <begin position="37"/>
        <end position="64"/>
    </location>
</feature>
<evidence type="ECO:0008006" key="4">
    <source>
        <dbReference type="Google" id="ProtNLM"/>
    </source>
</evidence>
<evidence type="ECO:0000256" key="1">
    <source>
        <dbReference type="SAM" id="Coils"/>
    </source>
</evidence>
<reference evidence="2 3" key="1">
    <citation type="submission" date="2019-05" db="EMBL/GenBank/DDBJ databases">
        <title>The Complete Genome Sequence of the n-alkane-degrading Desulfoglaeba alkanexedens ALDC reveals multiple alkylsuccinate synthase gene clusters.</title>
        <authorList>
            <person name="Callaghan A.V."/>
            <person name="Davidova I.A."/>
            <person name="Duncan K.E."/>
            <person name="Morris B."/>
            <person name="McInerney M.J."/>
        </authorList>
    </citation>
    <scope>NUCLEOTIDE SEQUENCE [LARGE SCALE GENOMIC DNA]</scope>
    <source>
        <strain evidence="2 3">ALDC</strain>
    </source>
</reference>
<sequence>MPALSKKTRRWGLVCACAVTLALIWWARVYGPRTETLEELETEITSLQVEAKKLAAELAQAEKSRGSGADFTRQVALVSRLLPKGSTPEEVNAEIQSALQAHFEKTGAVVRRYTEVAPGKWRDYPVARIEFQLLMNMQQLAELLQFLETFDKAVRVESLRVTYQRTREASLVVSLRLGTLYMEPGRRFQAGSLTIRPQRGRG</sequence>
<dbReference type="Proteomes" id="UP000298602">
    <property type="component" value="Chromosome"/>
</dbReference>
<dbReference type="EMBL" id="CP040098">
    <property type="protein sequence ID" value="QCQ21379.1"/>
    <property type="molecule type" value="Genomic_DNA"/>
</dbReference>
<gene>
    <name evidence="2" type="ORF">FDQ92_03800</name>
</gene>
<accession>A0A4P8L0V3</accession>
<keyword evidence="3" id="KW-1185">Reference proteome</keyword>
<organism evidence="2 3">
    <name type="scientific">Desulfoglaeba alkanexedens ALDC</name>
    <dbReference type="NCBI Taxonomy" id="980445"/>
    <lineage>
        <taxon>Bacteria</taxon>
        <taxon>Pseudomonadati</taxon>
        <taxon>Thermodesulfobacteriota</taxon>
        <taxon>Syntrophobacteria</taxon>
        <taxon>Syntrophobacterales</taxon>
        <taxon>Syntrophobacteraceae</taxon>
        <taxon>Desulfoglaeba</taxon>
    </lineage>
</organism>
<proteinExistence type="predicted"/>
<dbReference type="RefSeq" id="WP_137423350.1">
    <property type="nucleotide sequence ID" value="NZ_CP040098.1"/>
</dbReference>
<dbReference type="KEGG" id="dax:FDQ92_03800"/>
<dbReference type="AlphaFoldDB" id="A0A4P8L0V3"/>
<evidence type="ECO:0000313" key="3">
    <source>
        <dbReference type="Proteomes" id="UP000298602"/>
    </source>
</evidence>